<evidence type="ECO:0000259" key="4">
    <source>
        <dbReference type="SMART" id="SM00014"/>
    </source>
</evidence>
<gene>
    <name evidence="5" type="ORF">BON30_19100</name>
</gene>
<keyword evidence="3" id="KW-0732">Signal</keyword>
<name>A0A1L9BBE8_9BACT</name>
<comment type="caution">
    <text evidence="5">The sequence shown here is derived from an EMBL/GenBank/DDBJ whole genome shotgun (WGS) entry which is preliminary data.</text>
</comment>
<keyword evidence="2" id="KW-1133">Transmembrane helix</keyword>
<dbReference type="AlphaFoldDB" id="A0A1L9BBE8"/>
<reference evidence="5 6" key="2">
    <citation type="submission" date="2016-12" db="EMBL/GenBank/DDBJ databases">
        <title>Draft Genome Sequence of Cystobacter ferrugineus Strain Cbfe23.</title>
        <authorList>
            <person name="Akbar S."/>
            <person name="Dowd S.E."/>
            <person name="Stevens D.C."/>
        </authorList>
    </citation>
    <scope>NUCLEOTIDE SEQUENCE [LARGE SCALE GENOMIC DNA]</scope>
    <source>
        <strain evidence="5 6">Cbfe23</strain>
    </source>
</reference>
<dbReference type="Pfam" id="PF01569">
    <property type="entry name" value="PAP2"/>
    <property type="match status" value="1"/>
</dbReference>
<evidence type="ECO:0000313" key="6">
    <source>
        <dbReference type="Proteomes" id="UP000182229"/>
    </source>
</evidence>
<dbReference type="InterPro" id="IPR000326">
    <property type="entry name" value="PAP2/HPO"/>
</dbReference>
<dbReference type="SMART" id="SM00014">
    <property type="entry name" value="acidPPc"/>
    <property type="match status" value="1"/>
</dbReference>
<feature type="transmembrane region" description="Helical" evidence="2">
    <location>
        <begin position="226"/>
        <end position="244"/>
    </location>
</feature>
<keyword evidence="6" id="KW-1185">Reference proteome</keyword>
<sequence length="306" mass="31709">MLAAMPSALCFLALASLVASSPVPDAALPGARQAADAPTVRALDVNWTRDGLITGVSGALWITSEAFLKSQLAPDTCRWCDRSPDGQDTLNGVDRWGRGMAGKTEAGRKAWDTWSNVAGFGVLPVGVLGAQYLLASGSGASARYYAEDAMTIVETAAVAALANQVVKFAVGRERPFVHVLEEEQKGLTHHPSDNNLSFYSGHTSLAFSLVAAAGTVSGMRGYRNNWLIWAVGVPAAASVGLMRMGADKHYFTDVLVGAVAGTAFGVGVPLLLHGRASSGNGGPAQQSGVSMRMSGNPGGVMLSGQF</sequence>
<dbReference type="OrthoDB" id="5493667at2"/>
<proteinExistence type="predicted"/>
<evidence type="ECO:0000256" key="2">
    <source>
        <dbReference type="SAM" id="Phobius"/>
    </source>
</evidence>
<dbReference type="Gene3D" id="1.20.144.10">
    <property type="entry name" value="Phosphatidic acid phosphatase type 2/haloperoxidase"/>
    <property type="match status" value="1"/>
</dbReference>
<dbReference type="Proteomes" id="UP000182229">
    <property type="component" value="Unassembled WGS sequence"/>
</dbReference>
<dbReference type="SUPFAM" id="SSF48317">
    <property type="entry name" value="Acid phosphatase/Vanadium-dependent haloperoxidase"/>
    <property type="match status" value="1"/>
</dbReference>
<feature type="transmembrane region" description="Helical" evidence="2">
    <location>
        <begin position="250"/>
        <end position="272"/>
    </location>
</feature>
<accession>A0A1L9BBE8</accession>
<feature type="signal peptide" evidence="3">
    <location>
        <begin position="1"/>
        <end position="21"/>
    </location>
</feature>
<evidence type="ECO:0000256" key="3">
    <source>
        <dbReference type="SAM" id="SignalP"/>
    </source>
</evidence>
<reference evidence="6" key="1">
    <citation type="submission" date="2016-11" db="EMBL/GenBank/DDBJ databases">
        <authorList>
            <person name="Shukria A."/>
            <person name="Stevens D.C."/>
        </authorList>
    </citation>
    <scope>NUCLEOTIDE SEQUENCE [LARGE SCALE GENOMIC DNA]</scope>
    <source>
        <strain evidence="6">Cbfe23</strain>
    </source>
</reference>
<feature type="transmembrane region" description="Helical" evidence="2">
    <location>
        <begin position="196"/>
        <end position="214"/>
    </location>
</feature>
<feature type="region of interest" description="Disordered" evidence="1">
    <location>
        <begin position="277"/>
        <end position="306"/>
    </location>
</feature>
<keyword evidence="2" id="KW-0812">Transmembrane</keyword>
<feature type="domain" description="Phosphatidic acid phosphatase type 2/haloperoxidase" evidence="4">
    <location>
        <begin position="149"/>
        <end position="269"/>
    </location>
</feature>
<protein>
    <submittedName>
        <fullName evidence="5">Phosphatidic acid phosphatase</fullName>
    </submittedName>
</protein>
<evidence type="ECO:0000256" key="1">
    <source>
        <dbReference type="SAM" id="MobiDB-lite"/>
    </source>
</evidence>
<dbReference type="EMBL" id="MPIN01000004">
    <property type="protein sequence ID" value="OJH39597.1"/>
    <property type="molecule type" value="Genomic_DNA"/>
</dbReference>
<dbReference type="STRING" id="83449.BON30_19100"/>
<dbReference type="InterPro" id="IPR036938">
    <property type="entry name" value="PAP2/HPO_sf"/>
</dbReference>
<organism evidence="5 6">
    <name type="scientific">Cystobacter ferrugineus</name>
    <dbReference type="NCBI Taxonomy" id="83449"/>
    <lineage>
        <taxon>Bacteria</taxon>
        <taxon>Pseudomonadati</taxon>
        <taxon>Myxococcota</taxon>
        <taxon>Myxococcia</taxon>
        <taxon>Myxococcales</taxon>
        <taxon>Cystobacterineae</taxon>
        <taxon>Archangiaceae</taxon>
        <taxon>Cystobacter</taxon>
    </lineage>
</organism>
<evidence type="ECO:0000313" key="5">
    <source>
        <dbReference type="EMBL" id="OJH39597.1"/>
    </source>
</evidence>
<keyword evidence="2" id="KW-0472">Membrane</keyword>
<feature type="chain" id="PRO_5012092312" evidence="3">
    <location>
        <begin position="22"/>
        <end position="306"/>
    </location>
</feature>